<proteinExistence type="predicted"/>
<accession>A0ACB9M6U6</accession>
<sequence length="171" mass="19508">MWDRLTLIYDVTEQVQESKVNALVTQYEAFKMKKDESINQMFDRLTEITNVMESLGKPISNSELVRKILRSLPKTWEAKKTAIEEAKDLTSLSLQQLLGSLVAYENENKVAENKKTNAVAFKGSVESSDESEDESSSDSEDEDLNGYLCGCFLSTYRLILRIDRNCVEILY</sequence>
<dbReference type="Proteomes" id="UP001057402">
    <property type="component" value="Chromosome 10"/>
</dbReference>
<evidence type="ECO:0000313" key="1">
    <source>
        <dbReference type="EMBL" id="KAI4319993.1"/>
    </source>
</evidence>
<name>A0ACB9M6U6_9MYRT</name>
<keyword evidence="2" id="KW-1185">Reference proteome</keyword>
<evidence type="ECO:0000313" key="2">
    <source>
        <dbReference type="Proteomes" id="UP001057402"/>
    </source>
</evidence>
<organism evidence="1 2">
    <name type="scientific">Melastoma candidum</name>
    <dbReference type="NCBI Taxonomy" id="119954"/>
    <lineage>
        <taxon>Eukaryota</taxon>
        <taxon>Viridiplantae</taxon>
        <taxon>Streptophyta</taxon>
        <taxon>Embryophyta</taxon>
        <taxon>Tracheophyta</taxon>
        <taxon>Spermatophyta</taxon>
        <taxon>Magnoliopsida</taxon>
        <taxon>eudicotyledons</taxon>
        <taxon>Gunneridae</taxon>
        <taxon>Pentapetalae</taxon>
        <taxon>rosids</taxon>
        <taxon>malvids</taxon>
        <taxon>Myrtales</taxon>
        <taxon>Melastomataceae</taxon>
        <taxon>Melastomatoideae</taxon>
        <taxon>Melastomateae</taxon>
        <taxon>Melastoma</taxon>
    </lineage>
</organism>
<comment type="caution">
    <text evidence="1">The sequence shown here is derived from an EMBL/GenBank/DDBJ whole genome shotgun (WGS) entry which is preliminary data.</text>
</comment>
<reference evidence="2" key="1">
    <citation type="journal article" date="2023" name="Front. Plant Sci.">
        <title>Chromosomal-level genome assembly of Melastoma candidum provides insights into trichome evolution.</title>
        <authorList>
            <person name="Zhong Y."/>
            <person name="Wu W."/>
            <person name="Sun C."/>
            <person name="Zou P."/>
            <person name="Liu Y."/>
            <person name="Dai S."/>
            <person name="Zhou R."/>
        </authorList>
    </citation>
    <scope>NUCLEOTIDE SEQUENCE [LARGE SCALE GENOMIC DNA]</scope>
</reference>
<dbReference type="EMBL" id="CM042889">
    <property type="protein sequence ID" value="KAI4319993.1"/>
    <property type="molecule type" value="Genomic_DNA"/>
</dbReference>
<gene>
    <name evidence="1" type="ORF">MLD38_033522</name>
</gene>
<protein>
    <submittedName>
        <fullName evidence="1">Uncharacterized protein</fullName>
    </submittedName>
</protein>